<proteinExistence type="predicted"/>
<dbReference type="AlphaFoldDB" id="A0AAW0UII4"/>
<keyword evidence="2" id="KW-1185">Reference proteome</keyword>
<dbReference type="Proteomes" id="UP001487740">
    <property type="component" value="Unassembled WGS sequence"/>
</dbReference>
<evidence type="ECO:0000313" key="1">
    <source>
        <dbReference type="EMBL" id="KAK8398512.1"/>
    </source>
</evidence>
<dbReference type="EMBL" id="JARAKH010000012">
    <property type="protein sequence ID" value="KAK8398512.1"/>
    <property type="molecule type" value="Genomic_DNA"/>
</dbReference>
<protein>
    <submittedName>
        <fullName evidence="1">Uncharacterized protein</fullName>
    </submittedName>
</protein>
<gene>
    <name evidence="1" type="ORF">O3P69_003982</name>
</gene>
<evidence type="ECO:0000313" key="2">
    <source>
        <dbReference type="Proteomes" id="UP001487740"/>
    </source>
</evidence>
<sequence>MLCRVCVGNEAEKQTRPRLEPLATPVRGCGCEVVAWPACGRVCGEKERRDEELCLLSEVDVVFIHVCLRPVRVARPRVASGTSSVAARQVGSSGARHLATAAAWHHYHHHRCLFCTSITTCLNTAVPLQLT</sequence>
<reference evidence="1 2" key="1">
    <citation type="submission" date="2023-03" db="EMBL/GenBank/DDBJ databases">
        <title>High-quality genome of Scylla paramamosain provides insights in environmental adaptation.</title>
        <authorList>
            <person name="Zhang L."/>
        </authorList>
    </citation>
    <scope>NUCLEOTIDE SEQUENCE [LARGE SCALE GENOMIC DNA]</scope>
    <source>
        <strain evidence="1">LZ_2023a</strain>
        <tissue evidence="1">Muscle</tissue>
    </source>
</reference>
<name>A0AAW0UII4_SCYPA</name>
<accession>A0AAW0UII4</accession>
<comment type="caution">
    <text evidence="1">The sequence shown here is derived from an EMBL/GenBank/DDBJ whole genome shotgun (WGS) entry which is preliminary data.</text>
</comment>
<organism evidence="1 2">
    <name type="scientific">Scylla paramamosain</name>
    <name type="common">Mud crab</name>
    <dbReference type="NCBI Taxonomy" id="85552"/>
    <lineage>
        <taxon>Eukaryota</taxon>
        <taxon>Metazoa</taxon>
        <taxon>Ecdysozoa</taxon>
        <taxon>Arthropoda</taxon>
        <taxon>Crustacea</taxon>
        <taxon>Multicrustacea</taxon>
        <taxon>Malacostraca</taxon>
        <taxon>Eumalacostraca</taxon>
        <taxon>Eucarida</taxon>
        <taxon>Decapoda</taxon>
        <taxon>Pleocyemata</taxon>
        <taxon>Brachyura</taxon>
        <taxon>Eubrachyura</taxon>
        <taxon>Portunoidea</taxon>
        <taxon>Portunidae</taxon>
        <taxon>Portuninae</taxon>
        <taxon>Scylla</taxon>
    </lineage>
</organism>